<keyword evidence="1" id="KW-0328">Glycosyltransferase</keyword>
<dbReference type="Gene3D" id="3.40.50.2000">
    <property type="entry name" value="Glycogen Phosphorylase B"/>
    <property type="match status" value="2"/>
</dbReference>
<dbReference type="Pfam" id="PF00534">
    <property type="entry name" value="Glycos_transf_1"/>
    <property type="match status" value="1"/>
</dbReference>
<organism evidence="5 6">
    <name type="scientific">Physocladia obscura</name>
    <dbReference type="NCBI Taxonomy" id="109957"/>
    <lineage>
        <taxon>Eukaryota</taxon>
        <taxon>Fungi</taxon>
        <taxon>Fungi incertae sedis</taxon>
        <taxon>Chytridiomycota</taxon>
        <taxon>Chytridiomycota incertae sedis</taxon>
        <taxon>Chytridiomycetes</taxon>
        <taxon>Chytridiales</taxon>
        <taxon>Chytriomycetaceae</taxon>
        <taxon>Physocladia</taxon>
    </lineage>
</organism>
<evidence type="ECO:0000256" key="1">
    <source>
        <dbReference type="ARBA" id="ARBA00022676"/>
    </source>
</evidence>
<evidence type="ECO:0000313" key="5">
    <source>
        <dbReference type="EMBL" id="KAJ3099988.1"/>
    </source>
</evidence>
<reference evidence="5" key="1">
    <citation type="submission" date="2020-05" db="EMBL/GenBank/DDBJ databases">
        <title>Phylogenomic resolution of chytrid fungi.</title>
        <authorList>
            <person name="Stajich J.E."/>
            <person name="Amses K."/>
            <person name="Simmons R."/>
            <person name="Seto K."/>
            <person name="Myers J."/>
            <person name="Bonds A."/>
            <person name="Quandt C.A."/>
            <person name="Barry K."/>
            <person name="Liu P."/>
            <person name="Grigoriev I."/>
            <person name="Longcore J.E."/>
            <person name="James T.Y."/>
        </authorList>
    </citation>
    <scope>NUCLEOTIDE SEQUENCE</scope>
    <source>
        <strain evidence="5">JEL0513</strain>
    </source>
</reference>
<dbReference type="InterPro" id="IPR001296">
    <property type="entry name" value="Glyco_trans_1"/>
</dbReference>
<sequence>MWPSTVKVTPKEEIYKLYESYVTKPTSIGPDEPAEQVDRRIRLWERRATEWFAVKLEKAVNTPKALLLDSLFKKRLAQWAWERPLMAWFMLRSEINPITVKPFSQEWDALLKQAIDALQKKYQIEKLHRGAFNLEILLDSITFVDKWALLFATGKVGVFIPNSSTLNLGITFGTIFLMLSSGFLELTITSCSEQVNNFKYANMSSVKQPLELVAQYQRFTDNMYRNELRKLVVRAFAIFVVVTAIFAVAYGMQDQTHTAFLYYGIASLNYCGLLVGLFNKMFISINENHLNQLLAGSILLSTAISTMLIVLLKDNTYSLLATGLSCWGFAASCLFVRFRERARSPHYDISIGPNLRTSGQRMIGFVSNTYTEKQLRVYSKKLLNERDSFDLCHPSSGVGLSVLTYLESTINKISSLKLGNIAPQTPAHDLIFVLETAIRDFKSMTLVVREVPGVLTAGDVSYAAIGAKSEMESLEIFVSGTSYVSHDERAVLICEAIVHEVAESLGLPHSTACAMEIVMISYNYGKFHVPCRIDRQLEDSNLAQVDKIMANTLAESTKGATLGVDMDKHWLKFSHEERQWFFKTSTIWNSSMQNLTPLLITGKNIDQNFPLVRHCSRAPVGLDLKVGRLLGQLPDRISLWRFCAQNILTSYLACHISDAIAKGYSPPALSFPKTMVRPVPKKLSDSLNVHLAVSYFAMTCDPSFGREVSHLPAITRRPLCSLFWLNSIYFNILNQILLFSRDTFIKDFQLQSDHGVCQIFHYSLVNSKNDVKRIDDFEGGDKQTSIFFPSNYEMTQATDSGVHYMEIQRYVGSKPSRWEPSESDKPFSKAVVQIFPRFSRIVREKFLNEKEKIQKSHLYTFVPMTSKLPNSRFVFSGDLPVSLSNFDSSEQEQHWFYTDGPLTGLVKFAAFNQTHKLTKQKYRISVEFRYKIPFVNVIPKWGVFRREDFASWEVIVEYAPFSDPGAPMQPWSVRYRDGISNHSKIITFDYSHPKHVLTKTIITTANIQFESLDSVIGVEVSSVPEIIDDYFGIMSFLPFQRAPSSCETGATHLKARRRYGFFKSWPFIRVKSVEYSGSPYATRERRDMLWTAWRAGKIPGVFARYFDEASLQNELALKAYWSHRFSGNLIAAREALRSNRRLLSSVLYIADIPAKRTRLQIRYSDLAIFGNGGDSENISSFDAGGKDRSNGSDILEAICLDSGTWPTGGGGVGSCRRDVVDSLSRVRWTAIAEIAGAELEHKDYQIEKNINAIIYLPIFDNDMGSPMENIYKTLPYGVLGERSVRTTESIISKKFVPLVTELIDACMTEDLDVHRVRQDEQIILAFYEYFKLHDWRKSWDHPLTQRAWMTTFLEKAKELELAGILLKHESPTLAQISIIFTLFSRLLLILSKEIPNVPVVHVSHHGTQSLIAVVAKAIHGSSIIIWDHGMLWRERLFALGRDQMPSFTQIGFSGLTRLCTRLAYSRYLIDVRADYVTPCTNVQNVMWAAYLAGGKYLNDFERVALLSKCSAVLNGMNLKRFSIKRELAQQTPTAVMLSHISPVKDVMNAIKAAYHVVHEFKVSNYELHIYGSPNTDLGYTLACNAAIKELNLENNVFLKGLGNPTNVLPTGWLFVNSSITEGLPLAIGEAGLCGLPVVCTDVGGSREVISDLKTGAVYGAVVPPSRPRQLALGQIQVFCMTDGLDSFVNPARKILPPLAIGDLVAQGPDAIMQRISDPEINGLREKLGELFRQKTMSVFSIARYCREHEQILWLGELYKRHS</sequence>
<dbReference type="EMBL" id="JADGJH010002313">
    <property type="protein sequence ID" value="KAJ3099988.1"/>
    <property type="molecule type" value="Genomic_DNA"/>
</dbReference>
<feature type="transmembrane region" description="Helical" evidence="2">
    <location>
        <begin position="259"/>
        <end position="278"/>
    </location>
</feature>
<dbReference type="InterPro" id="IPR022622">
    <property type="entry name" value="DUF3492"/>
</dbReference>
<evidence type="ECO:0000259" key="4">
    <source>
        <dbReference type="Pfam" id="PF11997"/>
    </source>
</evidence>
<keyword evidence="2" id="KW-0472">Membrane</keyword>
<keyword evidence="6" id="KW-1185">Reference proteome</keyword>
<name>A0AAD5X9Q7_9FUNG</name>
<keyword evidence="1" id="KW-0808">Transferase</keyword>
<evidence type="ECO:0000313" key="6">
    <source>
        <dbReference type="Proteomes" id="UP001211907"/>
    </source>
</evidence>
<dbReference type="GO" id="GO:0016757">
    <property type="term" value="F:glycosyltransferase activity"/>
    <property type="evidence" value="ECO:0007669"/>
    <property type="project" value="UniProtKB-KW"/>
</dbReference>
<keyword evidence="2" id="KW-1133">Transmembrane helix</keyword>
<dbReference type="PANTHER" id="PTHR12526:SF630">
    <property type="entry name" value="GLYCOSYLTRANSFERASE"/>
    <property type="match status" value="1"/>
</dbReference>
<feature type="domain" description="DUF3492" evidence="4">
    <location>
        <begin position="1202"/>
        <end position="1465"/>
    </location>
</feature>
<feature type="transmembrane region" description="Helical" evidence="2">
    <location>
        <begin position="317"/>
        <end position="336"/>
    </location>
</feature>
<proteinExistence type="predicted"/>
<feature type="transmembrane region" description="Helical" evidence="2">
    <location>
        <begin position="231"/>
        <end position="253"/>
    </location>
</feature>
<evidence type="ECO:0000256" key="2">
    <source>
        <dbReference type="SAM" id="Phobius"/>
    </source>
</evidence>
<dbReference type="Proteomes" id="UP001211907">
    <property type="component" value="Unassembled WGS sequence"/>
</dbReference>
<feature type="domain" description="Glycosyl transferase family 1" evidence="3">
    <location>
        <begin position="1525"/>
        <end position="1670"/>
    </location>
</feature>
<keyword evidence="2" id="KW-0812">Transmembrane</keyword>
<evidence type="ECO:0008006" key="7">
    <source>
        <dbReference type="Google" id="ProtNLM"/>
    </source>
</evidence>
<dbReference type="SUPFAM" id="SSF53756">
    <property type="entry name" value="UDP-Glycosyltransferase/glycogen phosphorylase"/>
    <property type="match status" value="1"/>
</dbReference>
<dbReference type="Pfam" id="PF11997">
    <property type="entry name" value="DUF3492"/>
    <property type="match status" value="1"/>
</dbReference>
<gene>
    <name evidence="5" type="ORF">HK100_004800</name>
</gene>
<protein>
    <recommendedName>
        <fullName evidence="7">Glycosyl transferase family 1 domain-containing protein</fullName>
    </recommendedName>
</protein>
<evidence type="ECO:0000259" key="3">
    <source>
        <dbReference type="Pfam" id="PF00534"/>
    </source>
</evidence>
<feature type="transmembrane region" description="Helical" evidence="2">
    <location>
        <begin position="290"/>
        <end position="311"/>
    </location>
</feature>
<comment type="caution">
    <text evidence="5">The sequence shown here is derived from an EMBL/GenBank/DDBJ whole genome shotgun (WGS) entry which is preliminary data.</text>
</comment>
<accession>A0AAD5X9Q7</accession>
<dbReference type="PANTHER" id="PTHR12526">
    <property type="entry name" value="GLYCOSYLTRANSFERASE"/>
    <property type="match status" value="1"/>
</dbReference>